<proteinExistence type="predicted"/>
<dbReference type="RefSeq" id="WP_187759933.1">
    <property type="nucleotide sequence ID" value="NZ_CP061038.1"/>
</dbReference>
<keyword evidence="2" id="KW-1185">Reference proteome</keyword>
<dbReference type="AlphaFoldDB" id="A0A7H0LD31"/>
<organism evidence="1 2">
    <name type="scientific">Sphingomonas alpina</name>
    <dbReference type="NCBI Taxonomy" id="653931"/>
    <lineage>
        <taxon>Bacteria</taxon>
        <taxon>Pseudomonadati</taxon>
        <taxon>Pseudomonadota</taxon>
        <taxon>Alphaproteobacteria</taxon>
        <taxon>Sphingomonadales</taxon>
        <taxon>Sphingomonadaceae</taxon>
        <taxon>Sphingomonas</taxon>
    </lineage>
</organism>
<evidence type="ECO:0000313" key="1">
    <source>
        <dbReference type="EMBL" id="QNQ07584.1"/>
    </source>
</evidence>
<reference evidence="1 2" key="1">
    <citation type="submission" date="2020-09" db="EMBL/GenBank/DDBJ databases">
        <title>Sphingomonas sp., a new species isolated from pork steak.</title>
        <authorList>
            <person name="Heidler von Heilborn D."/>
        </authorList>
    </citation>
    <scope>NUCLEOTIDE SEQUENCE [LARGE SCALE GENOMIC DNA]</scope>
    <source>
        <strain evidence="2">S8-3T</strain>
    </source>
</reference>
<gene>
    <name evidence="1" type="ORF">H3Z74_12145</name>
</gene>
<protein>
    <submittedName>
        <fullName evidence="1">Uncharacterized protein</fullName>
    </submittedName>
</protein>
<accession>A0A7H0LD31</accession>
<dbReference type="KEGG" id="spap:H3Z74_12145"/>
<dbReference type="EMBL" id="CP061038">
    <property type="protein sequence ID" value="QNQ07584.1"/>
    <property type="molecule type" value="Genomic_DNA"/>
</dbReference>
<dbReference type="Proteomes" id="UP000516148">
    <property type="component" value="Chromosome"/>
</dbReference>
<sequence length="54" mass="5907">MDDEAVREQDAELGPKKPWATPSVIVAELCANSDKLSSTAEFYVPTFHRTLGPS</sequence>
<evidence type="ECO:0000313" key="2">
    <source>
        <dbReference type="Proteomes" id="UP000516148"/>
    </source>
</evidence>
<name>A0A7H0LD31_9SPHN</name>